<accession>A0ACB7ZT06</accession>
<sequence length="227" mass="25092">MEKIYITSTPRRSAPTGTQKFYVALASSLSRESIREIAITDESRASASDLAASYPLGIHELRPLLRFDGLQYLNLSVQRSIVFDDAMLLALADAWPHILVLNLNNYGHRHSSSGVTPLAFITLLARCPKLKQLRIIPLDFSTIDSQTADFDPLSIDALRIQGRKGALAELTELWLDSYRIVYPDAVAKFLSAVLPNLAGIYMFNSKSGMPASHGDAVACRQSFYKTT</sequence>
<gene>
    <name evidence="1" type="ORF">BJ138DRAFT_45042</name>
</gene>
<reference evidence="1" key="1">
    <citation type="journal article" date="2021" name="New Phytol.">
        <title>Evolutionary innovations through gain and loss of genes in the ectomycorrhizal Boletales.</title>
        <authorList>
            <person name="Wu G."/>
            <person name="Miyauchi S."/>
            <person name="Morin E."/>
            <person name="Kuo A."/>
            <person name="Drula E."/>
            <person name="Varga T."/>
            <person name="Kohler A."/>
            <person name="Feng B."/>
            <person name="Cao Y."/>
            <person name="Lipzen A."/>
            <person name="Daum C."/>
            <person name="Hundley H."/>
            <person name="Pangilinan J."/>
            <person name="Johnson J."/>
            <person name="Barry K."/>
            <person name="LaButti K."/>
            <person name="Ng V."/>
            <person name="Ahrendt S."/>
            <person name="Min B."/>
            <person name="Choi I.G."/>
            <person name="Park H."/>
            <person name="Plett J.M."/>
            <person name="Magnuson J."/>
            <person name="Spatafora J.W."/>
            <person name="Nagy L.G."/>
            <person name="Henrissat B."/>
            <person name="Grigoriev I.V."/>
            <person name="Yang Z.L."/>
            <person name="Xu J."/>
            <person name="Martin F.M."/>
        </authorList>
    </citation>
    <scope>NUCLEOTIDE SEQUENCE</scope>
    <source>
        <strain evidence="1">ATCC 28755</strain>
    </source>
</reference>
<protein>
    <submittedName>
        <fullName evidence="1">Uncharacterized protein</fullName>
    </submittedName>
</protein>
<dbReference type="EMBL" id="MU268655">
    <property type="protein sequence ID" value="KAH7904002.1"/>
    <property type="molecule type" value="Genomic_DNA"/>
</dbReference>
<keyword evidence="2" id="KW-1185">Reference proteome</keyword>
<organism evidence="1 2">
    <name type="scientific">Hygrophoropsis aurantiaca</name>
    <dbReference type="NCBI Taxonomy" id="72124"/>
    <lineage>
        <taxon>Eukaryota</taxon>
        <taxon>Fungi</taxon>
        <taxon>Dikarya</taxon>
        <taxon>Basidiomycota</taxon>
        <taxon>Agaricomycotina</taxon>
        <taxon>Agaricomycetes</taxon>
        <taxon>Agaricomycetidae</taxon>
        <taxon>Boletales</taxon>
        <taxon>Coniophorineae</taxon>
        <taxon>Hygrophoropsidaceae</taxon>
        <taxon>Hygrophoropsis</taxon>
    </lineage>
</organism>
<name>A0ACB7ZT06_9AGAM</name>
<evidence type="ECO:0000313" key="2">
    <source>
        <dbReference type="Proteomes" id="UP000790377"/>
    </source>
</evidence>
<evidence type="ECO:0000313" key="1">
    <source>
        <dbReference type="EMBL" id="KAH7904002.1"/>
    </source>
</evidence>
<dbReference type="Proteomes" id="UP000790377">
    <property type="component" value="Unassembled WGS sequence"/>
</dbReference>
<proteinExistence type="predicted"/>
<comment type="caution">
    <text evidence="1">The sequence shown here is derived from an EMBL/GenBank/DDBJ whole genome shotgun (WGS) entry which is preliminary data.</text>
</comment>